<evidence type="ECO:0000313" key="2">
    <source>
        <dbReference type="Proteomes" id="UP000008311"/>
    </source>
</evidence>
<sequence>MWSNAAQRLRCASAISCYAKDAHRRPAAPAYLRSPAAPRPFVSDADSSAADWSPSRFPSARQAALSCLCVVRRPALADAFRPSVCPLAAKP</sequence>
<name>B9TJG2_RICCO</name>
<dbReference type="Proteomes" id="UP000008311">
    <property type="component" value="Unassembled WGS sequence"/>
</dbReference>
<dbReference type="AlphaFoldDB" id="B9TJG2"/>
<protein>
    <submittedName>
        <fullName evidence="1">Uncharacterized protein</fullName>
    </submittedName>
</protein>
<dbReference type="EMBL" id="EQ983847">
    <property type="protein sequence ID" value="EEF24000.1"/>
    <property type="molecule type" value="Genomic_DNA"/>
</dbReference>
<keyword evidence="2" id="KW-1185">Reference proteome</keyword>
<organism evidence="1 2">
    <name type="scientific">Ricinus communis</name>
    <name type="common">Castor bean</name>
    <dbReference type="NCBI Taxonomy" id="3988"/>
    <lineage>
        <taxon>Eukaryota</taxon>
        <taxon>Viridiplantae</taxon>
        <taxon>Streptophyta</taxon>
        <taxon>Embryophyta</taxon>
        <taxon>Tracheophyta</taxon>
        <taxon>Spermatophyta</taxon>
        <taxon>Magnoliopsida</taxon>
        <taxon>eudicotyledons</taxon>
        <taxon>Gunneridae</taxon>
        <taxon>Pentapetalae</taxon>
        <taxon>rosids</taxon>
        <taxon>fabids</taxon>
        <taxon>Malpighiales</taxon>
        <taxon>Euphorbiaceae</taxon>
        <taxon>Acalyphoideae</taxon>
        <taxon>Acalypheae</taxon>
        <taxon>Ricinus</taxon>
    </lineage>
</organism>
<reference evidence="2" key="1">
    <citation type="journal article" date="2010" name="Nat. Biotechnol.">
        <title>Draft genome sequence of the oilseed species Ricinus communis.</title>
        <authorList>
            <person name="Chan A.P."/>
            <person name="Crabtree J."/>
            <person name="Zhao Q."/>
            <person name="Lorenzi H."/>
            <person name="Orvis J."/>
            <person name="Puiu D."/>
            <person name="Melake-Berhan A."/>
            <person name="Jones K.M."/>
            <person name="Redman J."/>
            <person name="Chen G."/>
            <person name="Cahoon E.B."/>
            <person name="Gedil M."/>
            <person name="Stanke M."/>
            <person name="Haas B.J."/>
            <person name="Wortman J.R."/>
            <person name="Fraser-Liggett C.M."/>
            <person name="Ravel J."/>
            <person name="Rabinowicz P.D."/>
        </authorList>
    </citation>
    <scope>NUCLEOTIDE SEQUENCE [LARGE SCALE GENOMIC DNA]</scope>
    <source>
        <strain evidence="2">cv. Hale</strain>
    </source>
</reference>
<proteinExistence type="predicted"/>
<dbReference type="InParanoid" id="B9TJG2"/>
<evidence type="ECO:0000313" key="1">
    <source>
        <dbReference type="EMBL" id="EEF24000.1"/>
    </source>
</evidence>
<accession>B9TJG2</accession>
<gene>
    <name evidence="1" type="ORF">RCOM_2082010</name>
</gene>